<feature type="transmembrane region" description="Helical" evidence="8">
    <location>
        <begin position="51"/>
        <end position="68"/>
    </location>
</feature>
<dbReference type="CDD" id="cd17320">
    <property type="entry name" value="MFS_MdfA_MDR_like"/>
    <property type="match status" value="1"/>
</dbReference>
<feature type="transmembrane region" description="Helical" evidence="8">
    <location>
        <begin position="12"/>
        <end position="31"/>
    </location>
</feature>
<evidence type="ECO:0000313" key="10">
    <source>
        <dbReference type="EMBL" id="KEQ16125.1"/>
    </source>
</evidence>
<dbReference type="NCBIfam" id="TIGR00710">
    <property type="entry name" value="efflux_Bcr_CflA"/>
    <property type="match status" value="1"/>
</dbReference>
<comment type="subcellular location">
    <subcellularLocation>
        <location evidence="8">Cell inner membrane</location>
        <topology evidence="8">Multi-pass membrane protein</topology>
    </subcellularLocation>
    <subcellularLocation>
        <location evidence="1">Cell membrane</location>
        <topology evidence="1">Multi-pass membrane protein</topology>
    </subcellularLocation>
</comment>
<evidence type="ECO:0000256" key="8">
    <source>
        <dbReference type="RuleBase" id="RU365088"/>
    </source>
</evidence>
<dbReference type="PROSITE" id="PS00216">
    <property type="entry name" value="SUGAR_TRANSPORT_1"/>
    <property type="match status" value="1"/>
</dbReference>
<dbReference type="Proteomes" id="UP000028073">
    <property type="component" value="Unassembled WGS sequence"/>
</dbReference>
<evidence type="ECO:0000256" key="2">
    <source>
        <dbReference type="ARBA" id="ARBA00006236"/>
    </source>
</evidence>
<evidence type="ECO:0000313" key="11">
    <source>
        <dbReference type="Proteomes" id="UP000028073"/>
    </source>
</evidence>
<dbReference type="InterPro" id="IPR004812">
    <property type="entry name" value="Efflux_drug-R_Bcr/CmlA"/>
</dbReference>
<feature type="transmembrane region" description="Helical" evidence="8">
    <location>
        <begin position="339"/>
        <end position="361"/>
    </location>
</feature>
<comment type="caution">
    <text evidence="10">The sequence shown here is derived from an EMBL/GenBank/DDBJ whole genome shotgun (WGS) entry which is preliminary data.</text>
</comment>
<proteinExistence type="inferred from homology"/>
<dbReference type="OrthoDB" id="9814303at2"/>
<dbReference type="InterPro" id="IPR005829">
    <property type="entry name" value="Sugar_transporter_CS"/>
</dbReference>
<evidence type="ECO:0000256" key="1">
    <source>
        <dbReference type="ARBA" id="ARBA00004651"/>
    </source>
</evidence>
<feature type="transmembrane region" description="Helical" evidence="8">
    <location>
        <begin position="213"/>
        <end position="237"/>
    </location>
</feature>
<dbReference type="AlphaFoldDB" id="A0A081NCF2"/>
<dbReference type="InterPro" id="IPR036259">
    <property type="entry name" value="MFS_trans_sf"/>
</dbReference>
<gene>
    <name evidence="10" type="ORF">GZ78_22940</name>
</gene>
<sequence>MSALNTEKHPIAVLVILTLFAVVGPVSIDIFSPSLPAITEHFSSNSATTQWSVGIFMLGFSLSMLIVGPLADRMGRKKTLLLGYSLYLIATSVTLLTDNIYLFIAARFAQALFGCFGTAVARILARDYFKDKMEVRMLSYISACLTIAPMLAPIAGGFIQEYAGWEYNFLAMGAMAIIALLALMLIPEVHQVSKSAPRPILSGYKAVLTDWRYLRFTIAAGTAFSGAFVFVAGGPFVMISQLGLAPTFYGFLFAAAIAGYLFSASFGPKLNDILGREKSTRLAWTVLAAGALISFATAWWSNGQSIVGYMAGIVVFELGLGLFMPLCQARATEHMSKNIGTAAGLIFFIEMLLATVVSGLVGYLPEMGTLTLASVTLVATLISGLSLRKKAPGEVQVSAQAV</sequence>
<evidence type="ECO:0000259" key="9">
    <source>
        <dbReference type="PROSITE" id="PS50850"/>
    </source>
</evidence>
<evidence type="ECO:0000256" key="7">
    <source>
        <dbReference type="ARBA" id="ARBA00023136"/>
    </source>
</evidence>
<dbReference type="PROSITE" id="PS50850">
    <property type="entry name" value="MFS"/>
    <property type="match status" value="1"/>
</dbReference>
<dbReference type="PANTHER" id="PTHR23502:SF132">
    <property type="entry name" value="POLYAMINE TRANSPORTER 2-RELATED"/>
    <property type="match status" value="1"/>
</dbReference>
<evidence type="ECO:0000256" key="5">
    <source>
        <dbReference type="ARBA" id="ARBA00022692"/>
    </source>
</evidence>
<keyword evidence="6 8" id="KW-1133">Transmembrane helix</keyword>
<evidence type="ECO:0000256" key="3">
    <source>
        <dbReference type="ARBA" id="ARBA00022448"/>
    </source>
</evidence>
<feature type="transmembrane region" description="Helical" evidence="8">
    <location>
        <begin position="306"/>
        <end position="327"/>
    </location>
</feature>
<organism evidence="10 11">
    <name type="scientific">Endozoicomonas numazuensis</name>
    <dbReference type="NCBI Taxonomy" id="1137799"/>
    <lineage>
        <taxon>Bacteria</taxon>
        <taxon>Pseudomonadati</taxon>
        <taxon>Pseudomonadota</taxon>
        <taxon>Gammaproteobacteria</taxon>
        <taxon>Oceanospirillales</taxon>
        <taxon>Endozoicomonadaceae</taxon>
        <taxon>Endozoicomonas</taxon>
    </lineage>
</organism>
<keyword evidence="5 8" id="KW-0812">Transmembrane</keyword>
<dbReference type="InterPro" id="IPR011701">
    <property type="entry name" value="MFS"/>
</dbReference>
<evidence type="ECO:0000256" key="4">
    <source>
        <dbReference type="ARBA" id="ARBA00022475"/>
    </source>
</evidence>
<keyword evidence="4" id="KW-1003">Cell membrane</keyword>
<feature type="transmembrane region" description="Helical" evidence="8">
    <location>
        <begin position="103"/>
        <end position="125"/>
    </location>
</feature>
<dbReference type="eggNOG" id="COG2814">
    <property type="taxonomic scope" value="Bacteria"/>
</dbReference>
<dbReference type="SUPFAM" id="SSF103473">
    <property type="entry name" value="MFS general substrate transporter"/>
    <property type="match status" value="1"/>
</dbReference>
<name>A0A081NCF2_9GAMM</name>
<dbReference type="GO" id="GO:0005886">
    <property type="term" value="C:plasma membrane"/>
    <property type="evidence" value="ECO:0007669"/>
    <property type="project" value="UniProtKB-SubCell"/>
</dbReference>
<feature type="transmembrane region" description="Helical" evidence="8">
    <location>
        <begin position="282"/>
        <end position="300"/>
    </location>
</feature>
<dbReference type="Gene3D" id="1.20.1720.10">
    <property type="entry name" value="Multidrug resistance protein D"/>
    <property type="match status" value="1"/>
</dbReference>
<dbReference type="GO" id="GO:1990961">
    <property type="term" value="P:xenobiotic detoxification by transmembrane export across the plasma membrane"/>
    <property type="evidence" value="ECO:0007669"/>
    <property type="project" value="InterPro"/>
</dbReference>
<keyword evidence="11" id="KW-1185">Reference proteome</keyword>
<reference evidence="10 11" key="1">
    <citation type="submission" date="2014-06" db="EMBL/GenBank/DDBJ databases">
        <title>Whole Genome Sequences of Three Symbiotic Endozoicomonas Bacteria.</title>
        <authorList>
            <person name="Neave M.J."/>
            <person name="Apprill A."/>
            <person name="Voolstra C.R."/>
        </authorList>
    </citation>
    <scope>NUCLEOTIDE SEQUENCE [LARGE SCALE GENOMIC DNA]</scope>
    <source>
        <strain evidence="10 11">DSM 25634</strain>
    </source>
</reference>
<protein>
    <recommendedName>
        <fullName evidence="8">Bcr/CflA family efflux transporter</fullName>
    </recommendedName>
</protein>
<dbReference type="Pfam" id="PF07690">
    <property type="entry name" value="MFS_1"/>
    <property type="match status" value="1"/>
</dbReference>
<feature type="transmembrane region" description="Helical" evidence="8">
    <location>
        <begin position="165"/>
        <end position="186"/>
    </location>
</feature>
<feature type="domain" description="Major facilitator superfamily (MFS) profile" evidence="9">
    <location>
        <begin position="13"/>
        <end position="392"/>
    </location>
</feature>
<keyword evidence="3 8" id="KW-0813">Transport</keyword>
<feature type="transmembrane region" description="Helical" evidence="8">
    <location>
        <begin position="137"/>
        <end position="159"/>
    </location>
</feature>
<dbReference type="PANTHER" id="PTHR23502">
    <property type="entry name" value="MAJOR FACILITATOR SUPERFAMILY"/>
    <property type="match status" value="1"/>
</dbReference>
<feature type="transmembrane region" description="Helical" evidence="8">
    <location>
        <begin position="80"/>
        <end position="97"/>
    </location>
</feature>
<feature type="transmembrane region" description="Helical" evidence="8">
    <location>
        <begin position="367"/>
        <end position="387"/>
    </location>
</feature>
<feature type="transmembrane region" description="Helical" evidence="8">
    <location>
        <begin position="243"/>
        <end position="262"/>
    </location>
</feature>
<dbReference type="GO" id="GO:0042910">
    <property type="term" value="F:xenobiotic transmembrane transporter activity"/>
    <property type="evidence" value="ECO:0007669"/>
    <property type="project" value="InterPro"/>
</dbReference>
<evidence type="ECO:0000256" key="6">
    <source>
        <dbReference type="ARBA" id="ARBA00022989"/>
    </source>
</evidence>
<keyword evidence="7 8" id="KW-0472">Membrane</keyword>
<dbReference type="InterPro" id="IPR020846">
    <property type="entry name" value="MFS_dom"/>
</dbReference>
<dbReference type="STRING" id="1137799.GZ78_22940"/>
<keyword evidence="8" id="KW-0997">Cell inner membrane</keyword>
<dbReference type="EMBL" id="JOKH01000006">
    <property type="protein sequence ID" value="KEQ16125.1"/>
    <property type="molecule type" value="Genomic_DNA"/>
</dbReference>
<comment type="similarity">
    <text evidence="2 8">Belongs to the major facilitator superfamily. Bcr/CmlA family.</text>
</comment>
<dbReference type="RefSeq" id="WP_034840656.1">
    <property type="nucleotide sequence ID" value="NZ_JOKH01000006.1"/>
</dbReference>
<accession>A0A081NCF2</accession>